<evidence type="ECO:0000256" key="2">
    <source>
        <dbReference type="ARBA" id="ARBA00022556"/>
    </source>
</evidence>
<dbReference type="STRING" id="1641165.XM38_16755"/>
<dbReference type="PANTHER" id="PTHR43480:SF1">
    <property type="entry name" value="ACYL-[ACYL-CARRIER-PROTEIN]--UDP-N-ACETYLGLUCOSAMINE O-ACYLTRANSFERASE, MITOCHONDRIAL-RELATED"/>
    <property type="match status" value="1"/>
</dbReference>
<evidence type="ECO:0000313" key="8">
    <source>
        <dbReference type="Proteomes" id="UP000191901"/>
    </source>
</evidence>
<dbReference type="InterPro" id="IPR011004">
    <property type="entry name" value="Trimer_LpxA-like_sf"/>
</dbReference>
<dbReference type="KEGG" id="hhg:XM38_042140"/>
<proteinExistence type="predicted"/>
<evidence type="ECO:0000256" key="4">
    <source>
        <dbReference type="ARBA" id="ARBA00023098"/>
    </source>
</evidence>
<evidence type="ECO:0000313" key="7">
    <source>
        <dbReference type="EMBL" id="ASC73252.1"/>
    </source>
</evidence>
<keyword evidence="4" id="KW-0443">Lipid metabolism</keyword>
<dbReference type="InterPro" id="IPR001451">
    <property type="entry name" value="Hexapep"/>
</dbReference>
<dbReference type="GO" id="GO:0031470">
    <property type="term" value="C:carboxysome"/>
    <property type="evidence" value="ECO:0007669"/>
    <property type="project" value="UniProtKB-ARBA"/>
</dbReference>
<dbReference type="Gene3D" id="1.20.1180.10">
    <property type="entry name" value="Udp N-acetylglucosamine O-acyltransferase, C-terminal domain"/>
    <property type="match status" value="1"/>
</dbReference>
<evidence type="ECO:0000256" key="5">
    <source>
        <dbReference type="ARBA" id="ARBA00023315"/>
    </source>
</evidence>
<dbReference type="PANTHER" id="PTHR43480">
    <property type="entry name" value="ACYL-[ACYL-CARRIER-PROTEIN]--UDP-N-ACETYLGLUCOSAMINE O-ACYLTRANSFERASE"/>
    <property type="match status" value="1"/>
</dbReference>
<dbReference type="NCBIfam" id="NF003657">
    <property type="entry name" value="PRK05289.1"/>
    <property type="match status" value="1"/>
</dbReference>
<keyword evidence="8" id="KW-1185">Reference proteome</keyword>
<dbReference type="OrthoDB" id="9807278at2"/>
<dbReference type="EC" id="2.3.1.157" evidence="7"/>
<dbReference type="CDD" id="cd03351">
    <property type="entry name" value="LbH_UDP-GlcNAc_AT"/>
    <property type="match status" value="1"/>
</dbReference>
<dbReference type="InterPro" id="IPR010137">
    <property type="entry name" value="Lipid_A_LpxA"/>
</dbReference>
<dbReference type="Pfam" id="PF00132">
    <property type="entry name" value="Hexapep"/>
    <property type="match status" value="2"/>
</dbReference>
<gene>
    <name evidence="7" type="primary">glmU_4</name>
    <name evidence="7" type="ORF">XM38_042140</name>
</gene>
<accession>A0A1Z3HSM1</accession>
<keyword evidence="1" id="KW-0444">Lipid biosynthesis</keyword>
<dbReference type="Pfam" id="PF13720">
    <property type="entry name" value="Acetyltransf_11"/>
    <property type="match status" value="1"/>
</dbReference>
<organism evidence="7 8">
    <name type="scientific">Halomicronema hongdechloris C2206</name>
    <dbReference type="NCBI Taxonomy" id="1641165"/>
    <lineage>
        <taxon>Bacteria</taxon>
        <taxon>Bacillati</taxon>
        <taxon>Cyanobacteriota</taxon>
        <taxon>Cyanophyceae</taxon>
        <taxon>Nodosilineales</taxon>
        <taxon>Nodosilineaceae</taxon>
        <taxon>Halomicronema</taxon>
    </lineage>
</organism>
<dbReference type="Proteomes" id="UP000191901">
    <property type="component" value="Chromosome"/>
</dbReference>
<dbReference type="PIRSF" id="PIRSF000456">
    <property type="entry name" value="UDP-GlcNAc_acltr"/>
    <property type="match status" value="1"/>
</dbReference>
<dbReference type="InterPro" id="IPR037157">
    <property type="entry name" value="Acetyltransf_C_sf"/>
</dbReference>
<dbReference type="GO" id="GO:0016020">
    <property type="term" value="C:membrane"/>
    <property type="evidence" value="ECO:0007669"/>
    <property type="project" value="GOC"/>
</dbReference>
<dbReference type="GO" id="GO:0019134">
    <property type="term" value="F:glucosamine-1-phosphate N-acetyltransferase activity"/>
    <property type="evidence" value="ECO:0007669"/>
    <property type="project" value="UniProtKB-EC"/>
</dbReference>
<evidence type="ECO:0000256" key="3">
    <source>
        <dbReference type="ARBA" id="ARBA00022679"/>
    </source>
</evidence>
<dbReference type="InterPro" id="IPR029098">
    <property type="entry name" value="Acetyltransf_C"/>
</dbReference>
<dbReference type="GO" id="GO:0043886">
    <property type="term" value="F:structural constituent of carboxysome shell"/>
    <property type="evidence" value="ECO:0007669"/>
    <property type="project" value="UniProtKB-ARBA"/>
</dbReference>
<name>A0A1Z3HSM1_9CYAN</name>
<dbReference type="Gene3D" id="2.160.10.10">
    <property type="entry name" value="Hexapeptide repeat proteins"/>
    <property type="match status" value="1"/>
</dbReference>
<keyword evidence="2" id="KW-0441">Lipid A biosynthesis</keyword>
<dbReference type="AlphaFoldDB" id="A0A1Z3HSM1"/>
<keyword evidence="3 7" id="KW-0808">Transferase</keyword>
<reference evidence="7 8" key="1">
    <citation type="journal article" date="2016" name="Biochim. Biophys. Acta">
        <title>Characterization of red-shifted phycobilisomes isolated from the chlorophyll f-containing cyanobacterium Halomicronema hongdechloris.</title>
        <authorList>
            <person name="Li Y."/>
            <person name="Lin Y."/>
            <person name="Garvey C.J."/>
            <person name="Birch D."/>
            <person name="Corkery R.W."/>
            <person name="Loughlin P.C."/>
            <person name="Scheer H."/>
            <person name="Willows R.D."/>
            <person name="Chen M."/>
        </authorList>
    </citation>
    <scope>NUCLEOTIDE SEQUENCE [LARGE SCALE GENOMIC DNA]</scope>
    <source>
        <strain evidence="7 8">C2206</strain>
    </source>
</reference>
<dbReference type="SUPFAM" id="SSF51161">
    <property type="entry name" value="Trimeric LpxA-like enzymes"/>
    <property type="match status" value="1"/>
</dbReference>
<dbReference type="EMBL" id="CP021983">
    <property type="protein sequence ID" value="ASC73252.1"/>
    <property type="molecule type" value="Genomic_DNA"/>
</dbReference>
<sequence length="271" mass="28706">MTIHPTAVIEAGAVLGQGVVVGPFSYVAHDTYVGDGCHLGPHVTLLPYTTLGAGSRVHAGAVLGDIPQDLSFNDAVSHVRVGQQCVLREGVTIHRGTQPDSVTVVGDGYLLMANSHVGHNARLGKRVIMANGALVGGYAEVGDRAFISGNCLIHQFTRVGRLVMMSGGSAAQKDVPPFCMTRSSTTNIIMGLNVVGLRRAAFSAPERQTLQRALRVLYRSGLNIQTATAKLEQEFDSPLVTEICQFVRGSKRGICKFVKPAAKASGDEAGW</sequence>
<dbReference type="RefSeq" id="WP_088430858.1">
    <property type="nucleotide sequence ID" value="NZ_CP021983.2"/>
</dbReference>
<keyword evidence="5 7" id="KW-0012">Acyltransferase</keyword>
<dbReference type="NCBIfam" id="TIGR01852">
    <property type="entry name" value="lipid_A_lpxA"/>
    <property type="match status" value="1"/>
</dbReference>
<evidence type="ECO:0000256" key="1">
    <source>
        <dbReference type="ARBA" id="ARBA00022516"/>
    </source>
</evidence>
<dbReference type="GO" id="GO:0008780">
    <property type="term" value="F:acyl-[acyl-carrier-protein]-UDP-N-acetylglucosamine O-acyltransferase activity"/>
    <property type="evidence" value="ECO:0007669"/>
    <property type="project" value="InterPro"/>
</dbReference>
<evidence type="ECO:0000259" key="6">
    <source>
        <dbReference type="Pfam" id="PF13720"/>
    </source>
</evidence>
<feature type="domain" description="UDP N-acetylglucosamine O-acyltransferase C-terminal" evidence="6">
    <location>
        <begin position="174"/>
        <end position="255"/>
    </location>
</feature>
<dbReference type="GO" id="GO:0009245">
    <property type="term" value="P:lipid A biosynthetic process"/>
    <property type="evidence" value="ECO:0007669"/>
    <property type="project" value="UniProtKB-KW"/>
</dbReference>
<protein>
    <submittedName>
        <fullName evidence="7">Bifunctional N-acetylglucosamine-1-phosphate uridyltransferase glucosamine-1-phosphate acetyltransferase</fullName>
        <ecNumber evidence="7">2.3.1.157</ecNumber>
    </submittedName>
</protein>